<dbReference type="Pfam" id="PF24883">
    <property type="entry name" value="NPHP3_N"/>
    <property type="match status" value="1"/>
</dbReference>
<organism evidence="3 4">
    <name type="scientific">Ephemerocybe angulata</name>
    <dbReference type="NCBI Taxonomy" id="980116"/>
    <lineage>
        <taxon>Eukaryota</taxon>
        <taxon>Fungi</taxon>
        <taxon>Dikarya</taxon>
        <taxon>Basidiomycota</taxon>
        <taxon>Agaricomycotina</taxon>
        <taxon>Agaricomycetes</taxon>
        <taxon>Agaricomycetidae</taxon>
        <taxon>Agaricales</taxon>
        <taxon>Agaricineae</taxon>
        <taxon>Psathyrellaceae</taxon>
        <taxon>Ephemerocybe</taxon>
    </lineage>
</organism>
<evidence type="ECO:0000313" key="3">
    <source>
        <dbReference type="EMBL" id="KAF6758674.1"/>
    </source>
</evidence>
<evidence type="ECO:0000313" key="4">
    <source>
        <dbReference type="Proteomes" id="UP000521943"/>
    </source>
</evidence>
<gene>
    <name evidence="3" type="ORF">DFP72DRAFT_178850</name>
</gene>
<sequence>MSQTPFFSAFENANGIAFDSNSQIIISGNSIHHGGPAPELTKTSALKLLQGHVVNEAIFSKELGSRCMENTRVTARDTITDWIEHGDEKLMWVSGPAGSGKSTIALSIAEACDAQGWLASSFFFLIPAARPDDGGLNSSRSLDPRRFVSTLAYQLLLHPRMVNVQQHILDAVKAGPAIFNMGSKFLLEALILNPLRKCVGNDPHLSSWPTIIIIDALDICGEDAIQMLDLIIHALNDPAFPFRVLLSSRPNFWIQSSLSKQGQGLTTKLFLDDSFDPNGDIRRYFEVKFAEIWARYSRLPANWPGEEVIRLLTQKASGQFVFAFTILAYIESGARHPGEMLERVLGWPSTTDVENPFASPLDSMYTSILESSNGPSSLPVKWLHAIISSPLRGLPARVVKQFLESVDSEEQYVLETLSPLVRAPVVDDGPAEYIFYHADLKDFLLCRPRCTTLYVDANDRHRFLLDRYVAMLKHKGPEVAVDEEDRDFFLKHLVPLIPQFEAWNTNVGPEKTYIKPEDYITCDAGWWAQTLLDHLGMDTSVVKVIHSSIHCWVRFSLCLRAPNTVVDILFS</sequence>
<name>A0A8H6MAA9_9AGAR</name>
<dbReference type="OrthoDB" id="5967843at2759"/>
<comment type="caution">
    <text evidence="3">The sequence shown here is derived from an EMBL/GenBank/DDBJ whole genome shotgun (WGS) entry which is preliminary data.</text>
</comment>
<evidence type="ECO:0000259" key="2">
    <source>
        <dbReference type="Pfam" id="PF24883"/>
    </source>
</evidence>
<dbReference type="Gene3D" id="3.40.50.300">
    <property type="entry name" value="P-loop containing nucleotide triphosphate hydrolases"/>
    <property type="match status" value="1"/>
</dbReference>
<accession>A0A8H6MAA9</accession>
<feature type="domain" description="Nephrocystin 3-like N-terminal" evidence="2">
    <location>
        <begin position="74"/>
        <end position="249"/>
    </location>
</feature>
<keyword evidence="4" id="KW-1185">Reference proteome</keyword>
<evidence type="ECO:0000256" key="1">
    <source>
        <dbReference type="ARBA" id="ARBA00022737"/>
    </source>
</evidence>
<dbReference type="EMBL" id="JACGCI010000018">
    <property type="protein sequence ID" value="KAF6758674.1"/>
    <property type="molecule type" value="Genomic_DNA"/>
</dbReference>
<reference evidence="3 4" key="1">
    <citation type="submission" date="2020-07" db="EMBL/GenBank/DDBJ databases">
        <title>Comparative genomics of pyrophilous fungi reveals a link between fire events and developmental genes.</title>
        <authorList>
            <consortium name="DOE Joint Genome Institute"/>
            <person name="Steindorff A.S."/>
            <person name="Carver A."/>
            <person name="Calhoun S."/>
            <person name="Stillman K."/>
            <person name="Liu H."/>
            <person name="Lipzen A."/>
            <person name="Pangilinan J."/>
            <person name="Labutti K."/>
            <person name="Bruns T.D."/>
            <person name="Grigoriev I.V."/>
        </authorList>
    </citation>
    <scope>NUCLEOTIDE SEQUENCE [LARGE SCALE GENOMIC DNA]</scope>
    <source>
        <strain evidence="3 4">CBS 144469</strain>
    </source>
</reference>
<dbReference type="InterPro" id="IPR027417">
    <property type="entry name" value="P-loop_NTPase"/>
</dbReference>
<dbReference type="SUPFAM" id="SSF52540">
    <property type="entry name" value="P-loop containing nucleoside triphosphate hydrolases"/>
    <property type="match status" value="1"/>
</dbReference>
<dbReference type="PANTHER" id="PTHR10039:SF14">
    <property type="entry name" value="NACHT DOMAIN-CONTAINING PROTEIN"/>
    <property type="match status" value="1"/>
</dbReference>
<proteinExistence type="predicted"/>
<dbReference type="AlphaFoldDB" id="A0A8H6MAA9"/>
<keyword evidence="1" id="KW-0677">Repeat</keyword>
<dbReference type="PANTHER" id="PTHR10039">
    <property type="entry name" value="AMELOGENIN"/>
    <property type="match status" value="1"/>
</dbReference>
<protein>
    <recommendedName>
        <fullName evidence="2">Nephrocystin 3-like N-terminal domain-containing protein</fullName>
    </recommendedName>
</protein>
<dbReference type="Proteomes" id="UP000521943">
    <property type="component" value="Unassembled WGS sequence"/>
</dbReference>
<dbReference type="InterPro" id="IPR056884">
    <property type="entry name" value="NPHP3-like_N"/>
</dbReference>